<evidence type="ECO:0000313" key="3">
    <source>
        <dbReference type="EMBL" id="TNH22034.1"/>
    </source>
</evidence>
<reference evidence="3 4" key="1">
    <citation type="submission" date="2019-06" db="EMBL/GenBank/DDBJ databases">
        <title>Micromonospora ordensis sp. nov., isolated from deep marine sediment.</title>
        <authorList>
            <person name="Veyisoglu A."/>
            <person name="Carro L."/>
            <person name="Klenk H.-P."/>
            <person name="Sahin N."/>
        </authorList>
    </citation>
    <scope>NUCLEOTIDE SEQUENCE [LARGE SCALE GENOMIC DNA]</scope>
    <source>
        <strain evidence="3 4">S2509</strain>
    </source>
</reference>
<evidence type="ECO:0000313" key="4">
    <source>
        <dbReference type="Proteomes" id="UP000306145"/>
    </source>
</evidence>
<evidence type="ECO:0000256" key="1">
    <source>
        <dbReference type="SAM" id="MobiDB-lite"/>
    </source>
</evidence>
<sequence length="205" mass="23145">MPRVLKLVKQKLNGNEGSWLTYHLGDDEVGSWLFHPEGTSYTGRWADGREATCFSGIPEEPGCVVLYFAPHQGGWVAAWRHTPWTGITVDLSRPVTRRGDVWGFVDLELDLWHLPDDDTPSGTDPRPRLSRHGRTVGIADDDELDDAVSSEWLTPAEAARTRDEARRVANLILDGVHPFTQATWERFEQAIDRRLPAPQQPQRSL</sequence>
<dbReference type="InterPro" id="IPR007295">
    <property type="entry name" value="DUF402"/>
</dbReference>
<organism evidence="3 4">
    <name type="scientific">Micromonospora orduensis</name>
    <dbReference type="NCBI Taxonomy" id="1420891"/>
    <lineage>
        <taxon>Bacteria</taxon>
        <taxon>Bacillati</taxon>
        <taxon>Actinomycetota</taxon>
        <taxon>Actinomycetes</taxon>
        <taxon>Micromonosporales</taxon>
        <taxon>Micromonosporaceae</taxon>
        <taxon>Micromonospora</taxon>
    </lineage>
</organism>
<dbReference type="OrthoDB" id="3818525at2"/>
<dbReference type="EMBL" id="VDFY01000279">
    <property type="protein sequence ID" value="TNH22034.1"/>
    <property type="molecule type" value="Genomic_DNA"/>
</dbReference>
<gene>
    <name evidence="3" type="ORF">FHG89_30125</name>
</gene>
<dbReference type="Gene3D" id="2.40.380.10">
    <property type="entry name" value="FomD-like"/>
    <property type="match status" value="1"/>
</dbReference>
<dbReference type="Pfam" id="PF04167">
    <property type="entry name" value="DUF402"/>
    <property type="match status" value="1"/>
</dbReference>
<dbReference type="RefSeq" id="WP_139587772.1">
    <property type="nucleotide sequence ID" value="NZ_VDFY01000279.1"/>
</dbReference>
<dbReference type="Proteomes" id="UP000306145">
    <property type="component" value="Unassembled WGS sequence"/>
</dbReference>
<protein>
    <recommendedName>
        <fullName evidence="2">DUF402 domain-containing protein</fullName>
    </recommendedName>
</protein>
<name>A0A5C4QC04_9ACTN</name>
<dbReference type="SUPFAM" id="SSF159234">
    <property type="entry name" value="FomD-like"/>
    <property type="match status" value="1"/>
</dbReference>
<dbReference type="AlphaFoldDB" id="A0A5C4QC04"/>
<accession>A0A5C4QC04</accession>
<feature type="region of interest" description="Disordered" evidence="1">
    <location>
        <begin position="115"/>
        <end position="137"/>
    </location>
</feature>
<dbReference type="InterPro" id="IPR035930">
    <property type="entry name" value="FomD-like_sf"/>
</dbReference>
<feature type="domain" description="DUF402" evidence="2">
    <location>
        <begin position="56"/>
        <end position="117"/>
    </location>
</feature>
<keyword evidence="4" id="KW-1185">Reference proteome</keyword>
<comment type="caution">
    <text evidence="3">The sequence shown here is derived from an EMBL/GenBank/DDBJ whole genome shotgun (WGS) entry which is preliminary data.</text>
</comment>
<evidence type="ECO:0000259" key="2">
    <source>
        <dbReference type="Pfam" id="PF04167"/>
    </source>
</evidence>
<proteinExistence type="predicted"/>